<keyword evidence="17" id="KW-1185">Reference proteome</keyword>
<evidence type="ECO:0000256" key="5">
    <source>
        <dbReference type="ARBA" id="ARBA00022692"/>
    </source>
</evidence>
<dbReference type="PANTHER" id="PTHR45906">
    <property type="entry name" value="ALPHA-N-ACETYL-NEURAMINYL-2,3-BETA-GALACTOSYL-1, 3-N-ACETYL-GALACTOSAMINIDE ALPHA-2,6-SIALYLTRANSFERASE-LIKE"/>
    <property type="match status" value="1"/>
</dbReference>
<dbReference type="InterPro" id="IPR001675">
    <property type="entry name" value="Glyco_trans_29"/>
</dbReference>
<comment type="subcellular location">
    <subcellularLocation>
        <location evidence="1">Golgi apparatus membrane</location>
        <topology evidence="1">Single-pass type II membrane protein</topology>
    </subcellularLocation>
</comment>
<dbReference type="GO" id="GO:0001665">
    <property type="term" value="F:alpha-N-acetylgalactosaminide alpha-2,6-sialyltransferase activity"/>
    <property type="evidence" value="ECO:0007669"/>
    <property type="project" value="TreeGrafter"/>
</dbReference>
<name>A0A8X6LLD4_TRICU</name>
<keyword evidence="12" id="KW-1015">Disulfide bond</keyword>
<evidence type="ECO:0000256" key="1">
    <source>
        <dbReference type="ARBA" id="ARBA00004323"/>
    </source>
</evidence>
<keyword evidence="10" id="KW-0443">Lipid metabolism</keyword>
<keyword evidence="7" id="KW-0730">Sialic acid</keyword>
<organism evidence="16 17">
    <name type="scientific">Trichonephila clavata</name>
    <name type="common">Joro spider</name>
    <name type="synonym">Nephila clavata</name>
    <dbReference type="NCBI Taxonomy" id="2740835"/>
    <lineage>
        <taxon>Eukaryota</taxon>
        <taxon>Metazoa</taxon>
        <taxon>Ecdysozoa</taxon>
        <taxon>Arthropoda</taxon>
        <taxon>Chelicerata</taxon>
        <taxon>Arachnida</taxon>
        <taxon>Araneae</taxon>
        <taxon>Araneomorphae</taxon>
        <taxon>Entelegynae</taxon>
        <taxon>Araneoidea</taxon>
        <taxon>Nephilidae</taxon>
        <taxon>Trichonephila</taxon>
    </lineage>
</organism>
<dbReference type="GO" id="GO:0001574">
    <property type="term" value="P:ganglioside biosynthetic process"/>
    <property type="evidence" value="ECO:0007669"/>
    <property type="project" value="TreeGrafter"/>
</dbReference>
<evidence type="ECO:0000256" key="10">
    <source>
        <dbReference type="ARBA" id="ARBA00023098"/>
    </source>
</evidence>
<comment type="similarity">
    <text evidence="2">Belongs to the glycosyltransferase 29 family.</text>
</comment>
<evidence type="ECO:0000256" key="4">
    <source>
        <dbReference type="ARBA" id="ARBA00022679"/>
    </source>
</evidence>
<evidence type="ECO:0000256" key="6">
    <source>
        <dbReference type="ARBA" id="ARBA00022968"/>
    </source>
</evidence>
<evidence type="ECO:0000256" key="15">
    <source>
        <dbReference type="SAM" id="Phobius"/>
    </source>
</evidence>
<evidence type="ECO:0000313" key="17">
    <source>
        <dbReference type="Proteomes" id="UP000887116"/>
    </source>
</evidence>
<evidence type="ECO:0000256" key="9">
    <source>
        <dbReference type="ARBA" id="ARBA00023034"/>
    </source>
</evidence>
<dbReference type="InterPro" id="IPR038578">
    <property type="entry name" value="GT29-like_sf"/>
</dbReference>
<comment type="catalytic activity">
    <reaction evidence="14">
        <text>a ganglioside GM1b (d18:1(4E)) + CMP-N-acetyl-beta-neuraminate = a ganglioside GD1alpha (d18:1(4E)) + CMP + H(+)</text>
        <dbReference type="Rhea" id="RHEA:41968"/>
        <dbReference type="ChEBI" id="CHEBI:15378"/>
        <dbReference type="ChEBI" id="CHEBI:57812"/>
        <dbReference type="ChEBI" id="CHEBI:60377"/>
        <dbReference type="ChEBI" id="CHEBI:78568"/>
        <dbReference type="ChEBI" id="CHEBI:78569"/>
    </reaction>
    <physiologicalReaction direction="left-to-right" evidence="14">
        <dbReference type="Rhea" id="RHEA:41969"/>
    </physiologicalReaction>
</comment>
<accession>A0A8X6LLD4</accession>
<keyword evidence="5 15" id="KW-0812">Transmembrane</keyword>
<dbReference type="Pfam" id="PF00777">
    <property type="entry name" value="Glyco_transf_29"/>
    <property type="match status" value="1"/>
</dbReference>
<protein>
    <submittedName>
        <fullName evidence="16">Uncharacterized protein</fullName>
    </submittedName>
</protein>
<keyword evidence="13" id="KW-0325">Glycoprotein</keyword>
<sequence length="306" mass="34474">ESVHCGICIHRLNKGLIAVATALFLVSLHTLFNTIYVESTNEGKNKGVGRTKKLGDFIDISGSAASFPLRCNTCALVGTSGHLLQFTLGKEIDENYSCIFRFGFSPTKGYEKHVGSRTNARIVDSVRFFPFLKKPQKLVTGPFASDFWFLFHHSPGDITRFHGPFLKDLLQKHDSQFFWFSRDAEKEIINSLNEKRSNYQGKGISALWFSTRVIEDAGCKTLTVYGIPDAQICKRNLNVSIPSLYWNQKSPDVCEDGVDASVASIQSKTSTSQVPTISERKSLPAWMRQHFFKFDFKSPLWLQSII</sequence>
<keyword evidence="11 15" id="KW-0472">Membrane</keyword>
<keyword evidence="8 15" id="KW-1133">Transmembrane helix</keyword>
<evidence type="ECO:0000256" key="14">
    <source>
        <dbReference type="ARBA" id="ARBA00043744"/>
    </source>
</evidence>
<evidence type="ECO:0000256" key="12">
    <source>
        <dbReference type="ARBA" id="ARBA00023157"/>
    </source>
</evidence>
<dbReference type="Proteomes" id="UP000887116">
    <property type="component" value="Unassembled WGS sequence"/>
</dbReference>
<feature type="non-terminal residue" evidence="16">
    <location>
        <position position="306"/>
    </location>
</feature>
<dbReference type="OrthoDB" id="10264956at2759"/>
<keyword evidence="9" id="KW-0333">Golgi apparatus</keyword>
<keyword evidence="4" id="KW-0808">Transferase</keyword>
<evidence type="ECO:0000256" key="3">
    <source>
        <dbReference type="ARBA" id="ARBA00022676"/>
    </source>
</evidence>
<evidence type="ECO:0000256" key="2">
    <source>
        <dbReference type="ARBA" id="ARBA00006003"/>
    </source>
</evidence>
<keyword evidence="3" id="KW-0328">Glycosyltransferase</keyword>
<proteinExistence type="inferred from homology"/>
<dbReference type="GO" id="GO:0000139">
    <property type="term" value="C:Golgi membrane"/>
    <property type="evidence" value="ECO:0007669"/>
    <property type="project" value="UniProtKB-SubCell"/>
</dbReference>
<evidence type="ECO:0000256" key="11">
    <source>
        <dbReference type="ARBA" id="ARBA00023136"/>
    </source>
</evidence>
<reference evidence="16" key="1">
    <citation type="submission" date="2020-07" db="EMBL/GenBank/DDBJ databases">
        <title>Multicomponent nature underlies the extraordinary mechanical properties of spider dragline silk.</title>
        <authorList>
            <person name="Kono N."/>
            <person name="Nakamura H."/>
            <person name="Mori M."/>
            <person name="Yoshida Y."/>
            <person name="Ohtoshi R."/>
            <person name="Malay A.D."/>
            <person name="Moran D.A.P."/>
            <person name="Tomita M."/>
            <person name="Numata K."/>
            <person name="Arakawa K."/>
        </authorList>
    </citation>
    <scope>NUCLEOTIDE SEQUENCE</scope>
</reference>
<comment type="caution">
    <text evidence="16">The sequence shown here is derived from an EMBL/GenBank/DDBJ whole genome shotgun (WGS) entry which is preliminary data.</text>
</comment>
<evidence type="ECO:0000256" key="7">
    <source>
        <dbReference type="ARBA" id="ARBA00022981"/>
    </source>
</evidence>
<dbReference type="EMBL" id="BMAO01017337">
    <property type="protein sequence ID" value="GFR14981.1"/>
    <property type="molecule type" value="Genomic_DNA"/>
</dbReference>
<feature type="transmembrane region" description="Helical" evidence="15">
    <location>
        <begin position="16"/>
        <end position="36"/>
    </location>
</feature>
<dbReference type="Gene3D" id="3.90.1480.20">
    <property type="entry name" value="Glycosyl transferase family 29"/>
    <property type="match status" value="1"/>
</dbReference>
<dbReference type="AlphaFoldDB" id="A0A8X6LLD4"/>
<evidence type="ECO:0000313" key="16">
    <source>
        <dbReference type="EMBL" id="GFR14981.1"/>
    </source>
</evidence>
<evidence type="ECO:0000256" key="8">
    <source>
        <dbReference type="ARBA" id="ARBA00022989"/>
    </source>
</evidence>
<evidence type="ECO:0000256" key="13">
    <source>
        <dbReference type="ARBA" id="ARBA00023180"/>
    </source>
</evidence>
<gene>
    <name evidence="16" type="primary">AVEN_7871_1</name>
    <name evidence="16" type="ORF">TNCT_472741</name>
</gene>
<keyword evidence="6" id="KW-0735">Signal-anchor</keyword>
<dbReference type="PANTHER" id="PTHR45906:SF1">
    <property type="entry name" value="ALPHA-N-ACETYL-NEURAMINYL-2,3-BETA-GALACTOSYL-1, 3-N-ACETYL-GALACTOSAMINIDE ALPHA-2,6-SIALYLTRANSFERASE-LIKE"/>
    <property type="match status" value="1"/>
</dbReference>